<evidence type="ECO:0000313" key="2">
    <source>
        <dbReference type="EMBL" id="KAJ7709989.1"/>
    </source>
</evidence>
<dbReference type="AlphaFoldDB" id="A0AAD7H216"/>
<accession>A0AAD7H216</accession>
<evidence type="ECO:0000256" key="1">
    <source>
        <dbReference type="SAM" id="MobiDB-lite"/>
    </source>
</evidence>
<feature type="compositionally biased region" description="Basic and acidic residues" evidence="1">
    <location>
        <begin position="206"/>
        <end position="216"/>
    </location>
</feature>
<feature type="compositionally biased region" description="Basic and acidic residues" evidence="1">
    <location>
        <begin position="189"/>
        <end position="199"/>
    </location>
</feature>
<feature type="region of interest" description="Disordered" evidence="1">
    <location>
        <begin position="189"/>
        <end position="232"/>
    </location>
</feature>
<reference evidence="2" key="1">
    <citation type="submission" date="2023-03" db="EMBL/GenBank/DDBJ databases">
        <title>Massive genome expansion in bonnet fungi (Mycena s.s.) driven by repeated elements and novel gene families across ecological guilds.</title>
        <authorList>
            <consortium name="Lawrence Berkeley National Laboratory"/>
            <person name="Harder C.B."/>
            <person name="Miyauchi S."/>
            <person name="Viragh M."/>
            <person name="Kuo A."/>
            <person name="Thoen E."/>
            <person name="Andreopoulos B."/>
            <person name="Lu D."/>
            <person name="Skrede I."/>
            <person name="Drula E."/>
            <person name="Henrissat B."/>
            <person name="Morin E."/>
            <person name="Kohler A."/>
            <person name="Barry K."/>
            <person name="LaButti K."/>
            <person name="Morin E."/>
            <person name="Salamov A."/>
            <person name="Lipzen A."/>
            <person name="Mereny Z."/>
            <person name="Hegedus B."/>
            <person name="Baldrian P."/>
            <person name="Stursova M."/>
            <person name="Weitz H."/>
            <person name="Taylor A."/>
            <person name="Grigoriev I.V."/>
            <person name="Nagy L.G."/>
            <person name="Martin F."/>
            <person name="Kauserud H."/>
        </authorList>
    </citation>
    <scope>NUCLEOTIDE SEQUENCE</scope>
    <source>
        <strain evidence="2">CBHHK067</strain>
    </source>
</reference>
<sequence>MALSSSVSSASPSLPPSSSPPSSLRRRRHLFADDAHISSTKFTLLRRCPHPFDDAHTPSPTTFTSATMFTSSTMRTLLRRRRSRLFDDAHTPSPTHTLLRRRPPLTTPSFNDTLLTSRPWTRFKTQDLQDVVNVQDSQAFKLQATPCEDLQAFKTPEDFKSKTPVSKTDKIQDSFKLKLLKTSAVNVDLKSEQDLDTRHGPKSPLKRQDSPQELKLETFNIKRRKTPQGLKC</sequence>
<proteinExistence type="predicted"/>
<dbReference type="EMBL" id="JARKIE010000002">
    <property type="protein sequence ID" value="KAJ7709989.1"/>
    <property type="molecule type" value="Genomic_DNA"/>
</dbReference>
<name>A0AAD7H216_MYCRO</name>
<evidence type="ECO:0000313" key="3">
    <source>
        <dbReference type="Proteomes" id="UP001221757"/>
    </source>
</evidence>
<organism evidence="2 3">
    <name type="scientific">Mycena rosella</name>
    <name type="common">Pink bonnet</name>
    <name type="synonym">Agaricus rosellus</name>
    <dbReference type="NCBI Taxonomy" id="1033263"/>
    <lineage>
        <taxon>Eukaryota</taxon>
        <taxon>Fungi</taxon>
        <taxon>Dikarya</taxon>
        <taxon>Basidiomycota</taxon>
        <taxon>Agaricomycotina</taxon>
        <taxon>Agaricomycetes</taxon>
        <taxon>Agaricomycetidae</taxon>
        <taxon>Agaricales</taxon>
        <taxon>Marasmiineae</taxon>
        <taxon>Mycenaceae</taxon>
        <taxon>Mycena</taxon>
    </lineage>
</organism>
<comment type="caution">
    <text evidence="2">The sequence shown here is derived from an EMBL/GenBank/DDBJ whole genome shotgun (WGS) entry which is preliminary data.</text>
</comment>
<gene>
    <name evidence="2" type="ORF">B0H17DRAFT_1324786</name>
</gene>
<feature type="compositionally biased region" description="Low complexity" evidence="1">
    <location>
        <begin position="1"/>
        <end position="12"/>
    </location>
</feature>
<feature type="region of interest" description="Disordered" evidence="1">
    <location>
        <begin position="87"/>
        <end position="111"/>
    </location>
</feature>
<keyword evidence="3" id="KW-1185">Reference proteome</keyword>
<protein>
    <submittedName>
        <fullName evidence="2">Uncharacterized protein</fullName>
    </submittedName>
</protein>
<dbReference type="Proteomes" id="UP001221757">
    <property type="component" value="Unassembled WGS sequence"/>
</dbReference>
<feature type="region of interest" description="Disordered" evidence="1">
    <location>
        <begin position="1"/>
        <end position="25"/>
    </location>
</feature>